<dbReference type="PANTHER" id="PTHR11697:SF230">
    <property type="entry name" value="ZINC FINGER, MYM DOMAIN CONTAINING 1"/>
    <property type="match status" value="1"/>
</dbReference>
<gene>
    <name evidence="2" type="ORF">QN277_028993</name>
</gene>
<dbReference type="PANTHER" id="PTHR11697">
    <property type="entry name" value="GENERAL TRANSCRIPTION FACTOR 2-RELATED ZINC FINGER PROTEIN"/>
    <property type="match status" value="1"/>
</dbReference>
<dbReference type="InterPro" id="IPR025398">
    <property type="entry name" value="DUF4371"/>
</dbReference>
<keyword evidence="3" id="KW-1185">Reference proteome</keyword>
<accession>A0AAE1MFR5</accession>
<evidence type="ECO:0000259" key="1">
    <source>
        <dbReference type="Pfam" id="PF14291"/>
    </source>
</evidence>
<dbReference type="InterPro" id="IPR012337">
    <property type="entry name" value="RNaseH-like_sf"/>
</dbReference>
<dbReference type="InterPro" id="IPR055298">
    <property type="entry name" value="AtLOH3-like"/>
</dbReference>
<dbReference type="AlphaFoldDB" id="A0AAE1MFR5"/>
<proteinExistence type="predicted"/>
<protein>
    <recommendedName>
        <fullName evidence="1">DUF4371 domain-containing protein</fullName>
    </recommendedName>
</protein>
<feature type="domain" description="DUF4371" evidence="1">
    <location>
        <begin position="3"/>
        <end position="127"/>
    </location>
</feature>
<dbReference type="EMBL" id="JAWXYG010000009">
    <property type="protein sequence ID" value="KAK4263604.1"/>
    <property type="molecule type" value="Genomic_DNA"/>
</dbReference>
<sequence length="272" mass="30227">MSDVVLENAPDNHKLTSPKIHKDLSQACADLTVKAIISDLGDDYFSLLVDEARDVVIKEQMAVVLRYVNKKGSIVERFIGIIHVLDTTAQSLKASIDGLFSKLGLSFSKCRGQGYDGASNMWGEFKGLKSLILADNTSAFYIHCFAHQFQLALVKVAKHHKKIQEFFDMLQKMATVVGGSCKRKKILQMNQYELTVERIASGEIPTGKGLNQETTFKRPGDTPWGSHFGTVTSVISLFSPITSLMKIIEDELKNDAARKDQCRLHFVCHGGF</sequence>
<name>A0AAE1MFR5_9FABA</name>
<evidence type="ECO:0000313" key="2">
    <source>
        <dbReference type="EMBL" id="KAK4263604.1"/>
    </source>
</evidence>
<evidence type="ECO:0000313" key="3">
    <source>
        <dbReference type="Proteomes" id="UP001293593"/>
    </source>
</evidence>
<dbReference type="SUPFAM" id="SSF53098">
    <property type="entry name" value="Ribonuclease H-like"/>
    <property type="match status" value="1"/>
</dbReference>
<dbReference type="Proteomes" id="UP001293593">
    <property type="component" value="Unassembled WGS sequence"/>
</dbReference>
<reference evidence="2" key="1">
    <citation type="submission" date="2023-10" db="EMBL/GenBank/DDBJ databases">
        <title>Chromosome-level genome of the transformable northern wattle, Acacia crassicarpa.</title>
        <authorList>
            <person name="Massaro I."/>
            <person name="Sinha N.R."/>
            <person name="Poethig S."/>
            <person name="Leichty A.R."/>
        </authorList>
    </citation>
    <scope>NUCLEOTIDE SEQUENCE</scope>
    <source>
        <strain evidence="2">Acra3RX</strain>
        <tissue evidence="2">Leaf</tissue>
    </source>
</reference>
<organism evidence="2 3">
    <name type="scientific">Acacia crassicarpa</name>
    <name type="common">northern wattle</name>
    <dbReference type="NCBI Taxonomy" id="499986"/>
    <lineage>
        <taxon>Eukaryota</taxon>
        <taxon>Viridiplantae</taxon>
        <taxon>Streptophyta</taxon>
        <taxon>Embryophyta</taxon>
        <taxon>Tracheophyta</taxon>
        <taxon>Spermatophyta</taxon>
        <taxon>Magnoliopsida</taxon>
        <taxon>eudicotyledons</taxon>
        <taxon>Gunneridae</taxon>
        <taxon>Pentapetalae</taxon>
        <taxon>rosids</taxon>
        <taxon>fabids</taxon>
        <taxon>Fabales</taxon>
        <taxon>Fabaceae</taxon>
        <taxon>Caesalpinioideae</taxon>
        <taxon>mimosoid clade</taxon>
        <taxon>Acacieae</taxon>
        <taxon>Acacia</taxon>
    </lineage>
</organism>
<comment type="caution">
    <text evidence="2">The sequence shown here is derived from an EMBL/GenBank/DDBJ whole genome shotgun (WGS) entry which is preliminary data.</text>
</comment>
<dbReference type="Pfam" id="PF14291">
    <property type="entry name" value="DUF4371"/>
    <property type="match status" value="1"/>
</dbReference>